<keyword evidence="2" id="KW-1185">Reference proteome</keyword>
<accession>A0A6A7BV36</accession>
<dbReference type="EMBL" id="MU005998">
    <property type="protein sequence ID" value="KAF2859074.1"/>
    <property type="molecule type" value="Genomic_DNA"/>
</dbReference>
<gene>
    <name evidence="1" type="ORF">K470DRAFT_265578</name>
</gene>
<sequence length="485" mass="54384">MHFDELPPEIWSDILRRAALLNAAEGPHFTYGLSQAQLPLEQPSHQPKPVKYVRGPVSAEQLRWDATASIRQVSSRWHHWALAYNLEHIFERRWQGSERWANLSFNRHSYGLYELIDRPSGSYVYRDPFGSLTLTDTFFQRFPTTAKFVRRLWFNGFYAAKTDGLILSIVANCPCLESLTIPWTVLRRASVDQWLDLLKHNSLRGAPLRSLELQAVCLPSDQAAALYKHTSPSALEDDRVSFASLKRLKFFGNTVHKPVTDRDLYLIAQTATNLDCLDITNLSTVSVAGMLALVKASHDTLQVLEHSPRSDDGFFHPFPGHLENGEHICELLTSLPCMRDLSISIPHVCASLFSEEDVQWAGDLQVRAAGLCGIASSGDGEVRAKALATILSKSRQLIKARQRLRKELHVELFFAGCIFKPEDSLVHGDFTTAEALSHGNWPAAKQNSTLGPYGQTGTYGKEENSWIAVSETEFLRGVVNGWVES</sequence>
<organism evidence="1 2">
    <name type="scientific">Piedraia hortae CBS 480.64</name>
    <dbReference type="NCBI Taxonomy" id="1314780"/>
    <lineage>
        <taxon>Eukaryota</taxon>
        <taxon>Fungi</taxon>
        <taxon>Dikarya</taxon>
        <taxon>Ascomycota</taxon>
        <taxon>Pezizomycotina</taxon>
        <taxon>Dothideomycetes</taxon>
        <taxon>Dothideomycetidae</taxon>
        <taxon>Capnodiales</taxon>
        <taxon>Piedraiaceae</taxon>
        <taxon>Piedraia</taxon>
    </lineage>
</organism>
<evidence type="ECO:0008006" key="3">
    <source>
        <dbReference type="Google" id="ProtNLM"/>
    </source>
</evidence>
<proteinExistence type="predicted"/>
<evidence type="ECO:0000313" key="1">
    <source>
        <dbReference type="EMBL" id="KAF2859074.1"/>
    </source>
</evidence>
<dbReference type="AlphaFoldDB" id="A0A6A7BV36"/>
<name>A0A6A7BV36_9PEZI</name>
<dbReference type="OrthoDB" id="5283561at2759"/>
<protein>
    <recommendedName>
        <fullName evidence="3">F-box domain-containing protein</fullName>
    </recommendedName>
</protein>
<evidence type="ECO:0000313" key="2">
    <source>
        <dbReference type="Proteomes" id="UP000799421"/>
    </source>
</evidence>
<reference evidence="1" key="1">
    <citation type="journal article" date="2020" name="Stud. Mycol.">
        <title>101 Dothideomycetes genomes: a test case for predicting lifestyles and emergence of pathogens.</title>
        <authorList>
            <person name="Haridas S."/>
            <person name="Albert R."/>
            <person name="Binder M."/>
            <person name="Bloem J."/>
            <person name="Labutti K."/>
            <person name="Salamov A."/>
            <person name="Andreopoulos B."/>
            <person name="Baker S."/>
            <person name="Barry K."/>
            <person name="Bills G."/>
            <person name="Bluhm B."/>
            <person name="Cannon C."/>
            <person name="Castanera R."/>
            <person name="Culley D."/>
            <person name="Daum C."/>
            <person name="Ezra D."/>
            <person name="Gonzalez J."/>
            <person name="Henrissat B."/>
            <person name="Kuo A."/>
            <person name="Liang C."/>
            <person name="Lipzen A."/>
            <person name="Lutzoni F."/>
            <person name="Magnuson J."/>
            <person name="Mondo S."/>
            <person name="Nolan M."/>
            <person name="Ohm R."/>
            <person name="Pangilinan J."/>
            <person name="Park H.-J."/>
            <person name="Ramirez L."/>
            <person name="Alfaro M."/>
            <person name="Sun H."/>
            <person name="Tritt A."/>
            <person name="Yoshinaga Y."/>
            <person name="Zwiers L.-H."/>
            <person name="Turgeon B."/>
            <person name="Goodwin S."/>
            <person name="Spatafora J."/>
            <person name="Crous P."/>
            <person name="Grigoriev I."/>
        </authorList>
    </citation>
    <scope>NUCLEOTIDE SEQUENCE</scope>
    <source>
        <strain evidence="1">CBS 480.64</strain>
    </source>
</reference>
<dbReference type="Proteomes" id="UP000799421">
    <property type="component" value="Unassembled WGS sequence"/>
</dbReference>